<dbReference type="InterPro" id="IPR050613">
    <property type="entry name" value="Sec_Metabolite_Reg"/>
</dbReference>
<comment type="subcellular location">
    <subcellularLocation>
        <location evidence="1">Nucleus</location>
    </subcellularLocation>
</comment>
<accession>A0A022Y0A1</accession>
<comment type="function">
    <text evidence="9">Transcription factor that specifically regulates the neosartoricin B biosynthesis gene cluster.</text>
</comment>
<evidence type="ECO:0000256" key="2">
    <source>
        <dbReference type="ARBA" id="ARBA00018346"/>
    </source>
</evidence>
<evidence type="ECO:0000256" key="4">
    <source>
        <dbReference type="ARBA" id="ARBA00023015"/>
    </source>
</evidence>
<dbReference type="InterPro" id="IPR007219">
    <property type="entry name" value="XnlR_reg_dom"/>
</dbReference>
<evidence type="ECO:0000259" key="11">
    <source>
        <dbReference type="PROSITE" id="PS50048"/>
    </source>
</evidence>
<dbReference type="PANTHER" id="PTHR31001">
    <property type="entry name" value="UNCHARACTERIZED TRANSCRIPTIONAL REGULATORY PROTEIN"/>
    <property type="match status" value="1"/>
</dbReference>
<sequence length="828" mass="93246">MAQPETTKQWDKNVGESAPVSQQLAPNTYASETALTSPEAGVVTKSDSQLQQNESASDSTSPAFLQAATTAPPPEASLNPRSCVTCRRRKVRCNKHHPCSNCIKAKIECLYPSPGRAPRKSKKPRDTELLARLRTLENIVKNLGGPEAINGNPSSLSFKNPTIHQNGAIEQPENYANTSDAMQQDATIKSEAPDTSEIEENMGKLMVEEGGSQYVSHRFWTSFGKTVDDLKSILDPLSSEDENDTVEESAFDESYGVNHDGFLFGFSSLTQSLRDFHPPLNQVDILWETYIQNIVPMVPIFHTPTLKPALYHGTKNLDSLDKNTEVMMLTIYYTSAASMSAAECLARLGEPRDLVLGRYRFAVEQALGRAKILHSRSFTLLQGLVLFLLCVRQHDDTRYVWSMLSIAYRIAQGLGLQRDGTRFNLSPFETEMRRRLWWHICILDFRASEDYGCDPFIYESSYDTRMPLNIDDGDISPDSVDFPEAKEGCVETSFFLIRCEIVVVNKRLSFIPPSSSCRLQVSRYSMAEREELIDKLSSNLETRFVRHCDMTIPIHWVCATVSRLVIAKLWLMIHQPMVQKSQPNPIAKETHDRLLMTSVEILEFSRLLETNVNTAKWGWLFRTHMQWHAVAFLLSELCVRPLCPGVDRAWRAINSVYEAWNMHSEKKNGMLWPAIRKLMARAVKFREKQLHQITLQRGKQDLDIPGSCAATPSTDPSSTYLTSSSSPPQYLREPSSYSNLSSDMHVDNTTLNQNYNFTTIPQLGTALETQWADPAAITQVDTSILSSASPSWSDWDQLVREFQLDVAQGGQANTSALTGEVVIPDWFE</sequence>
<evidence type="ECO:0000256" key="7">
    <source>
        <dbReference type="ARBA" id="ARBA00023242"/>
    </source>
</evidence>
<evidence type="ECO:0000256" key="1">
    <source>
        <dbReference type="ARBA" id="ARBA00004123"/>
    </source>
</evidence>
<dbReference type="PROSITE" id="PS50048">
    <property type="entry name" value="ZN2_CY6_FUNGAL_2"/>
    <property type="match status" value="1"/>
</dbReference>
<dbReference type="SMART" id="SM00066">
    <property type="entry name" value="GAL4"/>
    <property type="match status" value="1"/>
</dbReference>
<keyword evidence="3" id="KW-0479">Metal-binding</keyword>
<evidence type="ECO:0000313" key="13">
    <source>
        <dbReference type="Proteomes" id="UP000023623"/>
    </source>
</evidence>
<keyword evidence="5" id="KW-0238">DNA-binding</keyword>
<reference evidence="12 13" key="1">
    <citation type="submission" date="2014-02" db="EMBL/GenBank/DDBJ databases">
        <title>The Genome Sequence of Trichophyton rubrum (morphotype soudanense) CBS 452.61.</title>
        <authorList>
            <consortium name="The Broad Institute Genomics Platform"/>
            <person name="Cuomo C.A."/>
            <person name="White T.C."/>
            <person name="Graser Y."/>
            <person name="Martinez-Rossi N."/>
            <person name="Heitman J."/>
            <person name="Young S.K."/>
            <person name="Zeng Q."/>
            <person name="Gargeya S."/>
            <person name="Abouelleil A."/>
            <person name="Alvarado L."/>
            <person name="Chapman S.B."/>
            <person name="Gainer-Dewar J."/>
            <person name="Goldberg J."/>
            <person name="Griggs A."/>
            <person name="Gujja S."/>
            <person name="Hansen M."/>
            <person name="Howarth C."/>
            <person name="Imamovic A."/>
            <person name="Larimer J."/>
            <person name="Martinez D."/>
            <person name="Murphy C."/>
            <person name="Pearson M.D."/>
            <person name="Persinoti G."/>
            <person name="Poon T."/>
            <person name="Priest M."/>
            <person name="Roberts A.D."/>
            <person name="Saif S."/>
            <person name="Shea T.D."/>
            <person name="Sykes S.N."/>
            <person name="Wortman J."/>
            <person name="Nusbaum C."/>
            <person name="Birren B."/>
        </authorList>
    </citation>
    <scope>NUCLEOTIDE SEQUENCE [LARGE SCALE GENOMIC DNA]</scope>
    <source>
        <strain evidence="12 13">CBS 452.61</strain>
    </source>
</reference>
<feature type="compositionally biased region" description="Polar residues" evidence="10">
    <location>
        <begin position="45"/>
        <end position="69"/>
    </location>
</feature>
<feature type="compositionally biased region" description="Low complexity" evidence="10">
    <location>
        <begin position="711"/>
        <end position="728"/>
    </location>
</feature>
<dbReference type="GO" id="GO:0008270">
    <property type="term" value="F:zinc ion binding"/>
    <property type="evidence" value="ECO:0007669"/>
    <property type="project" value="InterPro"/>
</dbReference>
<keyword evidence="13" id="KW-1185">Reference proteome</keyword>
<evidence type="ECO:0000313" key="12">
    <source>
        <dbReference type="EMBL" id="EZF76417.1"/>
    </source>
</evidence>
<organism evidence="12 13">
    <name type="scientific">Trichophyton soudanense CBS 452.61</name>
    <dbReference type="NCBI Taxonomy" id="1215331"/>
    <lineage>
        <taxon>Eukaryota</taxon>
        <taxon>Fungi</taxon>
        <taxon>Dikarya</taxon>
        <taxon>Ascomycota</taxon>
        <taxon>Pezizomycotina</taxon>
        <taxon>Eurotiomycetes</taxon>
        <taxon>Eurotiomycetidae</taxon>
        <taxon>Onygenales</taxon>
        <taxon>Arthrodermataceae</taxon>
        <taxon>Trichophyton</taxon>
    </lineage>
</organism>
<evidence type="ECO:0000256" key="3">
    <source>
        <dbReference type="ARBA" id="ARBA00022723"/>
    </source>
</evidence>
<dbReference type="PANTHER" id="PTHR31001:SF50">
    <property type="entry name" value="ZN(II)2CYS6 TRANSCRIPTION FACTOR (EUROFUNG)"/>
    <property type="match status" value="1"/>
</dbReference>
<keyword evidence="6" id="KW-0804">Transcription</keyword>
<dbReference type="CDD" id="cd12148">
    <property type="entry name" value="fungal_TF_MHR"/>
    <property type="match status" value="1"/>
</dbReference>
<proteinExistence type="predicted"/>
<dbReference type="SMART" id="SM00906">
    <property type="entry name" value="Fungal_trans"/>
    <property type="match status" value="1"/>
</dbReference>
<feature type="domain" description="Zn(2)-C6 fungal-type" evidence="11">
    <location>
        <begin position="82"/>
        <end position="111"/>
    </location>
</feature>
<evidence type="ECO:0000256" key="10">
    <source>
        <dbReference type="SAM" id="MobiDB-lite"/>
    </source>
</evidence>
<feature type="region of interest" description="Disordered" evidence="10">
    <location>
        <begin position="1"/>
        <end position="80"/>
    </location>
</feature>
<dbReference type="PROSITE" id="PS00463">
    <property type="entry name" value="ZN2_CY6_FUNGAL_1"/>
    <property type="match status" value="1"/>
</dbReference>
<gene>
    <name evidence="12" type="ORF">H105_02238</name>
</gene>
<dbReference type="EMBL" id="KK208774">
    <property type="protein sequence ID" value="EZF76417.1"/>
    <property type="molecule type" value="Genomic_DNA"/>
</dbReference>
<evidence type="ECO:0000256" key="8">
    <source>
        <dbReference type="ARBA" id="ARBA00031692"/>
    </source>
</evidence>
<dbReference type="Gene3D" id="4.10.240.10">
    <property type="entry name" value="Zn(2)-C6 fungal-type DNA-binding domain"/>
    <property type="match status" value="1"/>
</dbReference>
<dbReference type="Pfam" id="PF04082">
    <property type="entry name" value="Fungal_trans"/>
    <property type="match status" value="1"/>
</dbReference>
<dbReference type="Pfam" id="PF00172">
    <property type="entry name" value="Zn_clus"/>
    <property type="match status" value="1"/>
</dbReference>
<dbReference type="OrthoDB" id="435881at2759"/>
<dbReference type="HOGENOM" id="CLU_004083_7_3_1"/>
<dbReference type="GO" id="GO:0006351">
    <property type="term" value="P:DNA-templated transcription"/>
    <property type="evidence" value="ECO:0007669"/>
    <property type="project" value="InterPro"/>
</dbReference>
<dbReference type="GO" id="GO:0005634">
    <property type="term" value="C:nucleus"/>
    <property type="evidence" value="ECO:0007669"/>
    <property type="project" value="UniProtKB-SubCell"/>
</dbReference>
<protein>
    <recommendedName>
        <fullName evidence="2">C6 finger domain transcription factor nscR</fullName>
    </recommendedName>
    <alternativeName>
        <fullName evidence="8">Neosartiricin B biosynthesis protein R</fullName>
    </alternativeName>
</protein>
<evidence type="ECO:0000256" key="6">
    <source>
        <dbReference type="ARBA" id="ARBA00023163"/>
    </source>
</evidence>
<keyword evidence="4" id="KW-0805">Transcription regulation</keyword>
<dbReference type="InterPro" id="IPR001138">
    <property type="entry name" value="Zn2Cys6_DnaBD"/>
</dbReference>
<evidence type="ECO:0000256" key="5">
    <source>
        <dbReference type="ARBA" id="ARBA00023125"/>
    </source>
</evidence>
<dbReference type="GO" id="GO:0003677">
    <property type="term" value="F:DNA binding"/>
    <property type="evidence" value="ECO:0007669"/>
    <property type="project" value="UniProtKB-KW"/>
</dbReference>
<dbReference type="CDD" id="cd00067">
    <property type="entry name" value="GAL4"/>
    <property type="match status" value="1"/>
</dbReference>
<name>A0A022Y0A1_TRISD</name>
<feature type="compositionally biased region" description="Polar residues" evidence="10">
    <location>
        <begin position="19"/>
        <end position="36"/>
    </location>
</feature>
<dbReference type="AlphaFoldDB" id="A0A022Y0A1"/>
<feature type="region of interest" description="Disordered" evidence="10">
    <location>
        <begin position="704"/>
        <end position="737"/>
    </location>
</feature>
<dbReference type="InterPro" id="IPR036864">
    <property type="entry name" value="Zn2-C6_fun-type_DNA-bd_sf"/>
</dbReference>
<evidence type="ECO:0000256" key="9">
    <source>
        <dbReference type="ARBA" id="ARBA00045154"/>
    </source>
</evidence>
<dbReference type="GO" id="GO:0000981">
    <property type="term" value="F:DNA-binding transcription factor activity, RNA polymerase II-specific"/>
    <property type="evidence" value="ECO:0007669"/>
    <property type="project" value="InterPro"/>
</dbReference>
<keyword evidence="7" id="KW-0539">Nucleus</keyword>
<dbReference type="SUPFAM" id="SSF57701">
    <property type="entry name" value="Zn2/Cys6 DNA-binding domain"/>
    <property type="match status" value="1"/>
</dbReference>
<dbReference type="Proteomes" id="UP000023623">
    <property type="component" value="Unassembled WGS sequence"/>
</dbReference>